<reference evidence="3" key="1">
    <citation type="submission" date="2021-12" db="EMBL/GenBank/DDBJ databases">
        <title>Black yeast isolated from Biological Soil Crust.</title>
        <authorList>
            <person name="Kurbessoian T."/>
        </authorList>
    </citation>
    <scope>NUCLEOTIDE SEQUENCE</scope>
    <source>
        <strain evidence="3">CCFEE 5208</strain>
    </source>
</reference>
<sequence>MPEMQQRGSLVSHSAVSLTSNSSEPTHGEPDAHGPQSLPPWIHTNDGGVSSGDAHAFPQAPDRTVPNSRHYKPPPTHYKPGRKWDHLRSASPPLLSAPIAEHQERWRDFMHAGPNYVEQQAQTRVVDQAWLDEHMPYLNQQWTEQEEADAALEKAKETTGFSGLMYGGKWLISPERQERTVRLFSRLLLKNPYVPLAFRLTTLAFSAAALAIAANIRLNINHVNHDKDPSNQCSPRASMYMALCIGCVAIPYVGYVTWDEYMSKPLGLRSVPAKVLLLLCDLYFVVFSASNLSLAFDTLYDHRWACYDDTFAIIGGTGRQQITYDVPATCPNNIHICRKQKSLTAMLLISLLAWLTTFSISVMRVVEKLRPD</sequence>
<dbReference type="Proteomes" id="UP001175353">
    <property type="component" value="Unassembled WGS sequence"/>
</dbReference>
<dbReference type="GO" id="GO:0000324">
    <property type="term" value="C:fungal-type vacuole"/>
    <property type="evidence" value="ECO:0007669"/>
    <property type="project" value="TreeGrafter"/>
</dbReference>
<keyword evidence="2" id="KW-0472">Membrane</keyword>
<keyword evidence="2" id="KW-0812">Transmembrane</keyword>
<feature type="transmembrane region" description="Helical" evidence="2">
    <location>
        <begin position="237"/>
        <end position="255"/>
    </location>
</feature>
<evidence type="ECO:0000313" key="4">
    <source>
        <dbReference type="EMBL" id="KAK1010684.1"/>
    </source>
</evidence>
<evidence type="ECO:0000313" key="5">
    <source>
        <dbReference type="Proteomes" id="UP001175353"/>
    </source>
</evidence>
<keyword evidence="5" id="KW-1185">Reference proteome</keyword>
<protein>
    <submittedName>
        <fullName evidence="4">Uncharacterized protein</fullName>
    </submittedName>
</protein>
<dbReference type="PANTHER" id="PTHR36819:SF1">
    <property type="entry name" value="REGULATOR OF PHOSPHOLIPASE D SRF1"/>
    <property type="match status" value="1"/>
</dbReference>
<feature type="transmembrane region" description="Helical" evidence="2">
    <location>
        <begin position="196"/>
        <end position="216"/>
    </location>
</feature>
<comment type="caution">
    <text evidence="4">The sequence shown here is derived from an EMBL/GenBank/DDBJ whole genome shotgun (WGS) entry which is preliminary data.</text>
</comment>
<dbReference type="PANTHER" id="PTHR36819">
    <property type="entry name" value="REGULATOR OF PHOSPHOLIPASE D SRF1"/>
    <property type="match status" value="1"/>
</dbReference>
<feature type="region of interest" description="Disordered" evidence="1">
    <location>
        <begin position="1"/>
        <end position="90"/>
    </location>
</feature>
<dbReference type="GO" id="GO:0071944">
    <property type="term" value="C:cell periphery"/>
    <property type="evidence" value="ECO:0007669"/>
    <property type="project" value="TreeGrafter"/>
</dbReference>
<feature type="transmembrane region" description="Helical" evidence="2">
    <location>
        <begin position="343"/>
        <end position="366"/>
    </location>
</feature>
<gene>
    <name evidence="3" type="ORF">LTR82_007217</name>
    <name evidence="4" type="ORF">LTR91_002519</name>
</gene>
<dbReference type="Proteomes" id="UP001168146">
    <property type="component" value="Unassembled WGS sequence"/>
</dbReference>
<dbReference type="EMBL" id="JAUJLE010000011">
    <property type="protein sequence ID" value="KAK1010684.1"/>
    <property type="molecule type" value="Genomic_DNA"/>
</dbReference>
<evidence type="ECO:0000256" key="2">
    <source>
        <dbReference type="SAM" id="Phobius"/>
    </source>
</evidence>
<proteinExistence type="predicted"/>
<dbReference type="InterPro" id="IPR037737">
    <property type="entry name" value="Srf1"/>
</dbReference>
<feature type="compositionally biased region" description="Polar residues" evidence="1">
    <location>
        <begin position="1"/>
        <end position="25"/>
    </location>
</feature>
<evidence type="ECO:0000256" key="1">
    <source>
        <dbReference type="SAM" id="MobiDB-lite"/>
    </source>
</evidence>
<dbReference type="AlphaFoldDB" id="A0AAN6KZY2"/>
<reference evidence="4" key="2">
    <citation type="submission" date="2023-06" db="EMBL/GenBank/DDBJ databases">
        <title>Black Yeasts Isolated from many extreme environments.</title>
        <authorList>
            <person name="Coleine C."/>
            <person name="Stajich J.E."/>
            <person name="Selbmann L."/>
        </authorList>
    </citation>
    <scope>NUCLEOTIDE SEQUENCE</scope>
    <source>
        <strain evidence="4">CCFEE 5200</strain>
    </source>
</reference>
<organism evidence="4 5">
    <name type="scientific">Friedmanniomyces endolithicus</name>
    <dbReference type="NCBI Taxonomy" id="329885"/>
    <lineage>
        <taxon>Eukaryota</taxon>
        <taxon>Fungi</taxon>
        <taxon>Dikarya</taxon>
        <taxon>Ascomycota</taxon>
        <taxon>Pezizomycotina</taxon>
        <taxon>Dothideomycetes</taxon>
        <taxon>Dothideomycetidae</taxon>
        <taxon>Mycosphaerellales</taxon>
        <taxon>Teratosphaeriaceae</taxon>
        <taxon>Friedmanniomyces</taxon>
    </lineage>
</organism>
<evidence type="ECO:0000313" key="3">
    <source>
        <dbReference type="EMBL" id="KAK0321731.1"/>
    </source>
</evidence>
<accession>A0AAN6KZY2</accession>
<keyword evidence="2" id="KW-1133">Transmembrane helix</keyword>
<dbReference type="EMBL" id="JASUXU010000019">
    <property type="protein sequence ID" value="KAK0321731.1"/>
    <property type="molecule type" value="Genomic_DNA"/>
</dbReference>
<feature type="transmembrane region" description="Helical" evidence="2">
    <location>
        <begin position="275"/>
        <end position="294"/>
    </location>
</feature>
<name>A0AAN6KZY2_9PEZI</name>